<organism evidence="1 2">
    <name type="scientific">Bacteroides uniformis</name>
    <dbReference type="NCBI Taxonomy" id="820"/>
    <lineage>
        <taxon>Bacteria</taxon>
        <taxon>Pseudomonadati</taxon>
        <taxon>Bacteroidota</taxon>
        <taxon>Bacteroidia</taxon>
        <taxon>Bacteroidales</taxon>
        <taxon>Bacteroidaceae</taxon>
        <taxon>Bacteroides</taxon>
    </lineage>
</organism>
<proteinExistence type="predicted"/>
<dbReference type="RefSeq" id="WP_008665713.1">
    <property type="nucleotide sequence ID" value="NZ_BQNO01000001.1"/>
</dbReference>
<dbReference type="EMBL" id="CZAO01000009">
    <property type="protein sequence ID" value="CUP66359.1"/>
    <property type="molecule type" value="Genomic_DNA"/>
</dbReference>
<sequence>MALTKSRGNMYPFVTHTWNAIKGICFHDCPYCYMKKFDGLLPIRFDPKELEVNLGNGNFIFVGSGTDAWAFDVPSDWIARVLDYCDKFDNNYLFQSKDPIRFLEFIGHPVMKKSVLCTTIETNVFYPDIVRNAPGTRKRAKAMQKLASLGMRTYVTCEPLIKFDLPEMVELVSMCSPVQVNIGRNSRQDITLPEPTRNEVQALITELQKFTKVVVKSNAKCWT</sequence>
<protein>
    <submittedName>
        <fullName evidence="1">Bacteriophage protein gp37</fullName>
    </submittedName>
</protein>
<gene>
    <name evidence="1" type="ORF">ERS852510_02042</name>
</gene>
<evidence type="ECO:0000313" key="1">
    <source>
        <dbReference type="EMBL" id="CUP66359.1"/>
    </source>
</evidence>
<dbReference type="AlphaFoldDB" id="A0A174FK98"/>
<dbReference type="GeneID" id="99750883"/>
<evidence type="ECO:0000313" key="2">
    <source>
        <dbReference type="Proteomes" id="UP000095766"/>
    </source>
</evidence>
<reference evidence="1 2" key="1">
    <citation type="submission" date="2015-09" db="EMBL/GenBank/DDBJ databases">
        <authorList>
            <consortium name="Pathogen Informatics"/>
        </authorList>
    </citation>
    <scope>NUCLEOTIDE SEQUENCE [LARGE SCALE GENOMIC DNA]</scope>
    <source>
        <strain evidence="1 2">2789STDY5834898</strain>
    </source>
</reference>
<dbReference type="Proteomes" id="UP000095766">
    <property type="component" value="Unassembled WGS sequence"/>
</dbReference>
<accession>A0A174FK98</accession>
<name>A0A174FK98_BACUN</name>